<gene>
    <name evidence="3" type="ORF">CCH79_00009591</name>
</gene>
<proteinExistence type="predicted"/>
<feature type="region of interest" description="Disordered" evidence="1">
    <location>
        <begin position="825"/>
        <end position="875"/>
    </location>
</feature>
<dbReference type="STRING" id="33528.ENSGAFP00000029746"/>
<sequence>TSCGTVLAKITLFTLLALLAAAAVSDNVKAEAMTNLKKLVRNRRNVPVVAVPQFKRLPDFWGWYKYFMDTHNQEGVEDLDRLYLAYLQNKHRSEEGPTFNHYLKHLSEIYRTCADSDDPECIAEFTSKPKAAVVMPAPFKAASTRMCDPYLDPYCLSSKGPALAPAKVPAPILAPVLPMKGPTGYYHYGPVLEPFLSHEQQSELLRICQPEDVECLQYHLRAAFGYRPVLGPAPSYSALNCDPKDPYCKPHLVQKAPSGFYHLMYSSCDPSVDPLCVSKAAPAPLAAGEAPTEQHCNPLFDVGCNPLSATRLASLTKPVLEYTPKHALPAAPLTCDPRTNPYCILAAAAALRRPPAQLPEHQVRYQLGIRGKTKEGYDCYVHYDKDCSPVKSGSEAPDEPFCHPYDPNCAKFAPPGGIEAPKPGKDGIILPDPDCDPEYDYNCRLRHAEPAASADEPIADEENGAKEAIVHQYAIPRFEDFFRGVLSKHNSKVHFMEGKDLDGFNIQREEEEEDRQDKTLKDYFHAASPEKIFVVMFMRICAPKAKNVNSSLALPGEIESVDKPGDAFCWAALTHTEKNMDGRRTEGKLRNARKNCRIILNNLGGKRGIIGGTGESFSHTASASRYFGSPSGQFNRTSLIIQERHCRPGTHMSRTMRERMTLRSSRGLEFILPYELCHCAVRSCFVQLAVIPRMAQHWESQPTYQLQKTSCVPDIVEPLAQGLGCQPENYHASWGGRGRRQMNGRQSRLVKLCRSGICSEVPDRKWAKREEGKLCIKVSRLTAPGFVLLLDGNASGHAVREEQKSLLLLNRLSVVRVKGLCGSMASQGADRQRRAHAGARGGKAPISPDSDCLRNSEPSPRHVTQPPAARSESAAGAPQILGAHKPANTSSPSPPSFFLTQPFYSLPLLKTSFVPESSWRRGPFQSRSRDTRAGDIRQLLLPSDFAGQRKQVGEAEHEICCYANNTYLSPGMKWEAGSGMHMH</sequence>
<name>A0A315WE34_GAMAF</name>
<evidence type="ECO:0008006" key="5">
    <source>
        <dbReference type="Google" id="ProtNLM"/>
    </source>
</evidence>
<organism evidence="3 4">
    <name type="scientific">Gambusia affinis</name>
    <name type="common">Western mosquitofish</name>
    <name type="synonym">Heterandria affinis</name>
    <dbReference type="NCBI Taxonomy" id="33528"/>
    <lineage>
        <taxon>Eukaryota</taxon>
        <taxon>Metazoa</taxon>
        <taxon>Chordata</taxon>
        <taxon>Craniata</taxon>
        <taxon>Vertebrata</taxon>
        <taxon>Euteleostomi</taxon>
        <taxon>Actinopterygii</taxon>
        <taxon>Neopterygii</taxon>
        <taxon>Teleostei</taxon>
        <taxon>Neoteleostei</taxon>
        <taxon>Acanthomorphata</taxon>
        <taxon>Ovalentaria</taxon>
        <taxon>Atherinomorphae</taxon>
        <taxon>Cyprinodontiformes</taxon>
        <taxon>Poeciliidae</taxon>
        <taxon>Poeciliinae</taxon>
        <taxon>Gambusia</taxon>
    </lineage>
</organism>
<feature type="chain" id="PRO_5016291969" description="Actinodin2" evidence="2">
    <location>
        <begin position="31"/>
        <end position="983"/>
    </location>
</feature>
<feature type="non-terminal residue" evidence="3">
    <location>
        <position position="983"/>
    </location>
</feature>
<dbReference type="EMBL" id="NHOQ01000466">
    <property type="protein sequence ID" value="PWA30008.1"/>
    <property type="molecule type" value="Genomic_DNA"/>
</dbReference>
<feature type="signal peptide" evidence="2">
    <location>
        <begin position="1"/>
        <end position="30"/>
    </location>
</feature>
<dbReference type="AlphaFoldDB" id="A0A315WE34"/>
<evidence type="ECO:0000313" key="4">
    <source>
        <dbReference type="Proteomes" id="UP000250572"/>
    </source>
</evidence>
<evidence type="ECO:0000256" key="1">
    <source>
        <dbReference type="SAM" id="MobiDB-lite"/>
    </source>
</evidence>
<keyword evidence="4" id="KW-1185">Reference proteome</keyword>
<evidence type="ECO:0000256" key="2">
    <source>
        <dbReference type="SAM" id="SignalP"/>
    </source>
</evidence>
<feature type="non-terminal residue" evidence="3">
    <location>
        <position position="1"/>
    </location>
</feature>
<evidence type="ECO:0000313" key="3">
    <source>
        <dbReference type="EMBL" id="PWA30008.1"/>
    </source>
</evidence>
<protein>
    <recommendedName>
        <fullName evidence="5">Actinodin2</fullName>
    </recommendedName>
</protein>
<reference evidence="3 4" key="1">
    <citation type="journal article" date="2018" name="G3 (Bethesda)">
        <title>A High-Quality Reference Genome for the Invasive Mosquitofish Gambusia affinis Using a Chicago Library.</title>
        <authorList>
            <person name="Hoffberg S.L."/>
            <person name="Troendle N.J."/>
            <person name="Glenn T.C."/>
            <person name="Mahmud O."/>
            <person name="Louha S."/>
            <person name="Chalopin D."/>
            <person name="Bennetzen J.L."/>
            <person name="Mauricio R."/>
        </authorList>
    </citation>
    <scope>NUCLEOTIDE SEQUENCE [LARGE SCALE GENOMIC DNA]</scope>
    <source>
        <strain evidence="3">NE01/NJP1002.9</strain>
        <tissue evidence="3">Muscle</tissue>
    </source>
</reference>
<dbReference type="Proteomes" id="UP000250572">
    <property type="component" value="Unassembled WGS sequence"/>
</dbReference>
<accession>A0A315WE34</accession>
<keyword evidence="2" id="KW-0732">Signal</keyword>
<comment type="caution">
    <text evidence="3">The sequence shown here is derived from an EMBL/GenBank/DDBJ whole genome shotgun (WGS) entry which is preliminary data.</text>
</comment>